<dbReference type="InterPro" id="IPR056119">
    <property type="entry name" value="DUF7702"/>
</dbReference>
<dbReference type="PANTHER" id="PTHR42109:SF2">
    <property type="entry name" value="INTEGRAL MEMBRANE PROTEIN"/>
    <property type="match status" value="1"/>
</dbReference>
<feature type="transmembrane region" description="Helical" evidence="1">
    <location>
        <begin position="40"/>
        <end position="60"/>
    </location>
</feature>
<feature type="transmembrane region" description="Helical" evidence="1">
    <location>
        <begin position="219"/>
        <end position="240"/>
    </location>
</feature>
<keyword evidence="1" id="KW-0472">Membrane</keyword>
<accession>A0AAQ3R794</accession>
<sequence length="315" mass="34947">MAVLDPRGILSAVELAFFCPSLIISATLCFRHGFNTKYGWFYLLTLSILRIIGASVTLYSETQHDYSIGLIITAAITSSIGTAPLLLALMGFLERIHTGMAEGKGVKMIVFRPLHLIALAALVIAIVGGTNESDSSVSEQQTGKALMEAAAIIFLVMYISLAAIALLAVTRLRYVLTEEHRLLRATVIALPFLFVRILYTQLTTFAKPGSIFYYRSVNVYVLSFMQFAMEAIVVTIFIVAGAMTPKWIKPQTVDQIAEDSHKHGDMESRGSGVPLQNRSARQERVLYQAPRQQQQRSIGDYRPSRLIMNAIKTRR</sequence>
<feature type="transmembrane region" description="Helical" evidence="1">
    <location>
        <begin position="66"/>
        <end position="89"/>
    </location>
</feature>
<organism evidence="3 4">
    <name type="scientific">Acrodontium crateriforme</name>
    <dbReference type="NCBI Taxonomy" id="150365"/>
    <lineage>
        <taxon>Eukaryota</taxon>
        <taxon>Fungi</taxon>
        <taxon>Dikarya</taxon>
        <taxon>Ascomycota</taxon>
        <taxon>Pezizomycotina</taxon>
        <taxon>Dothideomycetes</taxon>
        <taxon>Dothideomycetidae</taxon>
        <taxon>Mycosphaerellales</taxon>
        <taxon>Teratosphaeriaceae</taxon>
        <taxon>Acrodontium</taxon>
    </lineage>
</organism>
<dbReference type="AlphaFoldDB" id="A0AAQ3R794"/>
<name>A0AAQ3R794_9PEZI</name>
<protein>
    <recommendedName>
        <fullName evidence="2">DUF7702 domain-containing protein</fullName>
    </recommendedName>
</protein>
<evidence type="ECO:0000313" key="3">
    <source>
        <dbReference type="EMBL" id="WPH04161.1"/>
    </source>
</evidence>
<keyword evidence="1" id="KW-1133">Transmembrane helix</keyword>
<dbReference type="Proteomes" id="UP001303373">
    <property type="component" value="Chromosome 12"/>
</dbReference>
<keyword evidence="1" id="KW-0812">Transmembrane</keyword>
<evidence type="ECO:0000259" key="2">
    <source>
        <dbReference type="Pfam" id="PF24800"/>
    </source>
</evidence>
<gene>
    <name evidence="3" type="ORF">R9X50_00704800</name>
</gene>
<reference evidence="3 4" key="1">
    <citation type="submission" date="2023-11" db="EMBL/GenBank/DDBJ databases">
        <title>An acidophilic fungus is an integral part of prey digestion in a carnivorous sundew plant.</title>
        <authorList>
            <person name="Tsai I.J."/>
        </authorList>
    </citation>
    <scope>NUCLEOTIDE SEQUENCE [LARGE SCALE GENOMIC DNA]</scope>
    <source>
        <strain evidence="3">169a</strain>
    </source>
</reference>
<evidence type="ECO:0000313" key="4">
    <source>
        <dbReference type="Proteomes" id="UP001303373"/>
    </source>
</evidence>
<dbReference type="Pfam" id="PF24800">
    <property type="entry name" value="DUF7702"/>
    <property type="match status" value="1"/>
</dbReference>
<dbReference type="EMBL" id="CP138591">
    <property type="protein sequence ID" value="WPH04161.1"/>
    <property type="molecule type" value="Genomic_DNA"/>
</dbReference>
<feature type="transmembrane region" description="Helical" evidence="1">
    <location>
        <begin position="6"/>
        <end position="28"/>
    </location>
</feature>
<evidence type="ECO:0000256" key="1">
    <source>
        <dbReference type="SAM" id="Phobius"/>
    </source>
</evidence>
<keyword evidence="4" id="KW-1185">Reference proteome</keyword>
<proteinExistence type="predicted"/>
<feature type="transmembrane region" description="Helical" evidence="1">
    <location>
        <begin position="182"/>
        <end position="199"/>
    </location>
</feature>
<feature type="transmembrane region" description="Helical" evidence="1">
    <location>
        <begin position="149"/>
        <end position="170"/>
    </location>
</feature>
<feature type="transmembrane region" description="Helical" evidence="1">
    <location>
        <begin position="109"/>
        <end position="129"/>
    </location>
</feature>
<dbReference type="PANTHER" id="PTHR42109">
    <property type="entry name" value="UNPLACED GENOMIC SCAFFOLD UM_SCAF_CONTIG_1.265, WHOLE GENOME SHOTGUN SEQUENCE"/>
    <property type="match status" value="1"/>
</dbReference>
<feature type="domain" description="DUF7702" evidence="2">
    <location>
        <begin position="5"/>
        <end position="243"/>
    </location>
</feature>